<evidence type="ECO:0000259" key="2">
    <source>
        <dbReference type="Pfam" id="PF10708"/>
    </source>
</evidence>
<dbReference type="RefSeq" id="WP_175327022.1">
    <property type="nucleotide sequence ID" value="NZ_BAAAWP010000001.1"/>
</dbReference>
<accession>A0A850E2X1</accession>
<sequence length="193" mass="21815">MSNATPPGWYPDPSGHPGMRWWDGTVWTQHVGPPPAQSQATRPRLRDEVPTDTVWVWLLVLQPVLAVLLQFAYQPHLQFRTVGPERFPTVDPTSLYTAGYFVVQVGGLVLYGAAVVLAWLDHRELRRRGVVRPFSWPWAFLSAIVYVIGRFVVVRKVAPGRPTWPLWTYLAVFVLSTVVGIVHGLALFRQLLP</sequence>
<dbReference type="EMBL" id="JABMCG010000126">
    <property type="protein sequence ID" value="NUU29972.1"/>
    <property type="molecule type" value="Genomic_DNA"/>
</dbReference>
<dbReference type="Pfam" id="PF10708">
    <property type="entry name" value="DUF2510"/>
    <property type="match status" value="1"/>
</dbReference>
<feature type="transmembrane region" description="Helical" evidence="1">
    <location>
        <begin position="54"/>
        <end position="73"/>
    </location>
</feature>
<name>A0A850E2X1_9MICO</name>
<gene>
    <name evidence="3" type="ORF">HP467_17915</name>
</gene>
<dbReference type="AlphaFoldDB" id="A0A850E2X1"/>
<feature type="transmembrane region" description="Helical" evidence="1">
    <location>
        <begin position="166"/>
        <end position="188"/>
    </location>
</feature>
<feature type="domain" description="DUF2510" evidence="2">
    <location>
        <begin position="7"/>
        <end position="39"/>
    </location>
</feature>
<organism evidence="3 4">
    <name type="scientific">Curtobacterium citreum</name>
    <dbReference type="NCBI Taxonomy" id="2036"/>
    <lineage>
        <taxon>Bacteria</taxon>
        <taxon>Bacillati</taxon>
        <taxon>Actinomycetota</taxon>
        <taxon>Actinomycetes</taxon>
        <taxon>Micrococcales</taxon>
        <taxon>Microbacteriaceae</taxon>
        <taxon>Curtobacterium</taxon>
    </lineage>
</organism>
<protein>
    <submittedName>
        <fullName evidence="3">DUF2510 domain-containing protein</fullName>
    </submittedName>
</protein>
<keyword evidence="1" id="KW-1133">Transmembrane helix</keyword>
<dbReference type="Proteomes" id="UP000539146">
    <property type="component" value="Unassembled WGS sequence"/>
</dbReference>
<feature type="transmembrane region" description="Helical" evidence="1">
    <location>
        <begin position="93"/>
        <end position="120"/>
    </location>
</feature>
<comment type="caution">
    <text evidence="3">The sequence shown here is derived from an EMBL/GenBank/DDBJ whole genome shotgun (WGS) entry which is preliminary data.</text>
</comment>
<dbReference type="InterPro" id="IPR018929">
    <property type="entry name" value="DUF2510"/>
</dbReference>
<proteinExistence type="predicted"/>
<keyword evidence="1" id="KW-0812">Transmembrane</keyword>
<evidence type="ECO:0000313" key="3">
    <source>
        <dbReference type="EMBL" id="NUU29972.1"/>
    </source>
</evidence>
<reference evidence="3 4" key="1">
    <citation type="submission" date="2020-05" db="EMBL/GenBank/DDBJ databases">
        <title>Genome Sequencing of Type Strains.</title>
        <authorList>
            <person name="Lemaire J.F."/>
            <person name="Inderbitzin P."/>
            <person name="Gregorio O.A."/>
            <person name="Collins S.B."/>
            <person name="Wespe N."/>
            <person name="Knight-Connoni V."/>
        </authorList>
    </citation>
    <scope>NUCLEOTIDE SEQUENCE [LARGE SCALE GENOMIC DNA]</scope>
    <source>
        <strain evidence="3 4">DSM 20512</strain>
    </source>
</reference>
<keyword evidence="1" id="KW-0472">Membrane</keyword>
<feature type="transmembrane region" description="Helical" evidence="1">
    <location>
        <begin position="136"/>
        <end position="154"/>
    </location>
</feature>
<evidence type="ECO:0000313" key="4">
    <source>
        <dbReference type="Proteomes" id="UP000539146"/>
    </source>
</evidence>
<evidence type="ECO:0000256" key="1">
    <source>
        <dbReference type="SAM" id="Phobius"/>
    </source>
</evidence>